<dbReference type="SUPFAM" id="SSF52402">
    <property type="entry name" value="Adenine nucleotide alpha hydrolases-like"/>
    <property type="match status" value="2"/>
</dbReference>
<dbReference type="PRINTS" id="PR01438">
    <property type="entry name" value="UNVRSLSTRESS"/>
</dbReference>
<accession>K9HPE5</accession>
<evidence type="ECO:0000259" key="2">
    <source>
        <dbReference type="Pfam" id="PF00582"/>
    </source>
</evidence>
<organism evidence="3 4">
    <name type="scientific">Caenispirillum salinarum AK4</name>
    <dbReference type="NCBI Taxonomy" id="1238182"/>
    <lineage>
        <taxon>Bacteria</taxon>
        <taxon>Pseudomonadati</taxon>
        <taxon>Pseudomonadota</taxon>
        <taxon>Alphaproteobacteria</taxon>
        <taxon>Rhodospirillales</taxon>
        <taxon>Novispirillaceae</taxon>
        <taxon>Caenispirillum</taxon>
    </lineage>
</organism>
<reference evidence="3 4" key="1">
    <citation type="journal article" date="2013" name="Genome Announc.">
        <title>Draft Genome Sequence of an Alphaproteobacterium, Caenispirillum salinarum AK4(T), Isolated from a Solar Saltern.</title>
        <authorList>
            <person name="Khatri I."/>
            <person name="Singh A."/>
            <person name="Korpole S."/>
            <person name="Pinnaka A.K."/>
            <person name="Subramanian S."/>
        </authorList>
    </citation>
    <scope>NUCLEOTIDE SEQUENCE [LARGE SCALE GENOMIC DNA]</scope>
    <source>
        <strain evidence="3 4">AK4</strain>
    </source>
</reference>
<evidence type="ECO:0000313" key="3">
    <source>
        <dbReference type="EMBL" id="EKV30376.1"/>
    </source>
</evidence>
<dbReference type="RefSeq" id="WP_009540443.1">
    <property type="nucleotide sequence ID" value="NZ_ANHY01000008.1"/>
</dbReference>
<dbReference type="PANTHER" id="PTHR46268">
    <property type="entry name" value="STRESS RESPONSE PROTEIN NHAX"/>
    <property type="match status" value="1"/>
</dbReference>
<dbReference type="OrthoDB" id="9804721at2"/>
<feature type="domain" description="UspA" evidence="2">
    <location>
        <begin position="3"/>
        <end position="141"/>
    </location>
</feature>
<dbReference type="AlphaFoldDB" id="K9HPE5"/>
<dbReference type="PANTHER" id="PTHR46268:SF6">
    <property type="entry name" value="UNIVERSAL STRESS PROTEIN UP12"/>
    <property type="match status" value="1"/>
</dbReference>
<name>K9HPE5_9PROT</name>
<evidence type="ECO:0000256" key="1">
    <source>
        <dbReference type="ARBA" id="ARBA00008791"/>
    </source>
</evidence>
<feature type="domain" description="UspA" evidence="2">
    <location>
        <begin position="228"/>
        <end position="274"/>
    </location>
</feature>
<comment type="caution">
    <text evidence="3">The sequence shown here is derived from an EMBL/GenBank/DDBJ whole genome shotgun (WGS) entry which is preliminary data.</text>
</comment>
<dbReference type="Gene3D" id="3.40.50.12370">
    <property type="match status" value="1"/>
</dbReference>
<dbReference type="InterPro" id="IPR006015">
    <property type="entry name" value="Universal_stress_UspA"/>
</dbReference>
<dbReference type="eggNOG" id="COG0589">
    <property type="taxonomic scope" value="Bacteria"/>
</dbReference>
<dbReference type="InterPro" id="IPR006016">
    <property type="entry name" value="UspA"/>
</dbReference>
<comment type="similarity">
    <text evidence="1">Belongs to the universal stress protein A family.</text>
</comment>
<dbReference type="CDD" id="cd00293">
    <property type="entry name" value="USP-like"/>
    <property type="match status" value="2"/>
</dbReference>
<dbReference type="EMBL" id="ANHY01000008">
    <property type="protein sequence ID" value="EKV30376.1"/>
    <property type="molecule type" value="Genomic_DNA"/>
</dbReference>
<keyword evidence="4" id="KW-1185">Reference proteome</keyword>
<sequence>MPYKTVLVHIDSTPRCAARVDLALTIAKQHGGRVHACMAQLDPAKSMIDPVHRASDRLKQEFERVKEDVTARAEAEGVEVRFSMSPLVTSANVIHYLVRAARHADLVVVGQYDRETDKGIVPEDMTEQAILNAGRPVLVVPYAGNFPKLTDHVMVAWNAGREAARALSDGMPLLAASRKASVLVIRGPNAEGEAAGPGYDTDEVAHFLAGHGVTCDLRTATAEQIGIVDMLLSRAADESVTLLLMGAHGHYGFPHILRGGVTRDMLRQMTVPVLFSH</sequence>
<dbReference type="Proteomes" id="UP000009881">
    <property type="component" value="Unassembled WGS sequence"/>
</dbReference>
<proteinExistence type="inferred from homology"/>
<protein>
    <submittedName>
        <fullName evidence="3">Universal stress protein UspA</fullName>
    </submittedName>
</protein>
<gene>
    <name evidence="3" type="ORF">C882_4335</name>
</gene>
<evidence type="ECO:0000313" key="4">
    <source>
        <dbReference type="Proteomes" id="UP000009881"/>
    </source>
</evidence>
<dbReference type="Pfam" id="PF00582">
    <property type="entry name" value="Usp"/>
    <property type="match status" value="2"/>
</dbReference>
<dbReference type="STRING" id="1238182.C882_4335"/>